<dbReference type="EMBL" id="PVBT01000003">
    <property type="protein sequence ID" value="PRD53286.1"/>
    <property type="molecule type" value="Genomic_DNA"/>
</dbReference>
<evidence type="ECO:0000313" key="2">
    <source>
        <dbReference type="EMBL" id="PRD53286.1"/>
    </source>
</evidence>
<name>A0A2S9JJK3_9HYPH</name>
<keyword evidence="3" id="KW-1185">Reference proteome</keyword>
<dbReference type="PANTHER" id="PTHR32182:SF25">
    <property type="entry name" value="SLR1056 PROTEIN"/>
    <property type="match status" value="1"/>
</dbReference>
<organism evidence="2 3">
    <name type="scientific">Phyllobacterium myrsinacearum</name>
    <dbReference type="NCBI Taxonomy" id="28101"/>
    <lineage>
        <taxon>Bacteria</taxon>
        <taxon>Pseudomonadati</taxon>
        <taxon>Pseudomonadota</taxon>
        <taxon>Alphaproteobacteria</taxon>
        <taxon>Hyphomicrobiales</taxon>
        <taxon>Phyllobacteriaceae</taxon>
        <taxon>Phyllobacterium</taxon>
    </lineage>
</organism>
<dbReference type="RefSeq" id="WP_105734292.1">
    <property type="nucleotide sequence ID" value="NZ_PVBT01000003.1"/>
</dbReference>
<dbReference type="Gene3D" id="3.40.50.300">
    <property type="entry name" value="P-loop containing nucleotide triphosphate hydrolases"/>
    <property type="match status" value="2"/>
</dbReference>
<evidence type="ECO:0000259" key="1">
    <source>
        <dbReference type="Pfam" id="PF13304"/>
    </source>
</evidence>
<dbReference type="OrthoDB" id="7596665at2"/>
<dbReference type="PIRSF" id="PIRSF029347">
    <property type="entry name" value="RecF"/>
    <property type="match status" value="1"/>
</dbReference>
<dbReference type="AlphaFoldDB" id="A0A2S9JJK3"/>
<dbReference type="GO" id="GO:0016887">
    <property type="term" value="F:ATP hydrolysis activity"/>
    <property type="evidence" value="ECO:0007669"/>
    <property type="project" value="InterPro"/>
</dbReference>
<gene>
    <name evidence="2" type="ORF">C5750_12930</name>
</gene>
<protein>
    <submittedName>
        <fullName evidence="2">ATPase</fullName>
    </submittedName>
</protein>
<dbReference type="Pfam" id="PF13304">
    <property type="entry name" value="AAA_21"/>
    <property type="match status" value="2"/>
</dbReference>
<dbReference type="GO" id="GO:0000731">
    <property type="term" value="P:DNA synthesis involved in DNA repair"/>
    <property type="evidence" value="ECO:0007669"/>
    <property type="project" value="TreeGrafter"/>
</dbReference>
<dbReference type="InterPro" id="IPR003959">
    <property type="entry name" value="ATPase_AAA_core"/>
</dbReference>
<sequence>MRLISLSAAGYRSLQSIRLDMRQLAVFVGENGVGKSNLYRAMQMIKAAAEGTLSYEIAREGGMQSALWTGKRKPGPVRMVFSASFDDDEEAIRTGHAVRTGFAPTYSIEIGLRPPVAAGFAFEPQIKEESLTIDSGRRPVEMMGRKGPAVFARDDSGRRIEHPVRLLDSETALAALGNAGRYPEIGDLRATIMGWRFYHGFRTDRDSPVRQPALAITAPMLDEDGRNLAAVFATLVHIRGDTVDLDHCIASALGGAVLDVPVPGETATFGLRLPEFPQRIFRPEELSDGQIRFLALAGALLSYRLPRLIALNEPETSLHPSMLPALAEMIANAAERTQVWVVTHSRILADEIEARTGARALTVVRDHGATVIKGMRLSGSYADDDD</sequence>
<dbReference type="CDD" id="cd00267">
    <property type="entry name" value="ABC_ATPase"/>
    <property type="match status" value="1"/>
</dbReference>
<evidence type="ECO:0000313" key="3">
    <source>
        <dbReference type="Proteomes" id="UP000238563"/>
    </source>
</evidence>
<feature type="domain" description="ATPase AAA-type core" evidence="1">
    <location>
        <begin position="24"/>
        <end position="98"/>
    </location>
</feature>
<reference evidence="2 3" key="1">
    <citation type="submission" date="2018-02" db="EMBL/GenBank/DDBJ databases">
        <title>The draft genome of Phyllobacterium myrsinacearum DSM5892.</title>
        <authorList>
            <person name="Li L."/>
            <person name="Liu L."/>
            <person name="Zhang X."/>
            <person name="Wang T."/>
        </authorList>
    </citation>
    <scope>NUCLEOTIDE SEQUENCE [LARGE SCALE GENOMIC DNA]</scope>
    <source>
        <strain evidence="2 3">DSM 5892</strain>
    </source>
</reference>
<dbReference type="SUPFAM" id="SSF52540">
    <property type="entry name" value="P-loop containing nucleoside triphosphate hydrolases"/>
    <property type="match status" value="1"/>
</dbReference>
<dbReference type="Proteomes" id="UP000238563">
    <property type="component" value="Unassembled WGS sequence"/>
</dbReference>
<comment type="caution">
    <text evidence="2">The sequence shown here is derived from an EMBL/GenBank/DDBJ whole genome shotgun (WGS) entry which is preliminary data.</text>
</comment>
<dbReference type="GO" id="GO:0005524">
    <property type="term" value="F:ATP binding"/>
    <property type="evidence" value="ECO:0007669"/>
    <property type="project" value="InterPro"/>
</dbReference>
<proteinExistence type="predicted"/>
<dbReference type="InterPro" id="IPR014555">
    <property type="entry name" value="RecF-like"/>
</dbReference>
<dbReference type="GO" id="GO:0006302">
    <property type="term" value="P:double-strand break repair"/>
    <property type="evidence" value="ECO:0007669"/>
    <property type="project" value="TreeGrafter"/>
</dbReference>
<dbReference type="PANTHER" id="PTHR32182">
    <property type="entry name" value="DNA REPLICATION AND REPAIR PROTEIN RECF"/>
    <property type="match status" value="1"/>
</dbReference>
<dbReference type="InterPro" id="IPR027417">
    <property type="entry name" value="P-loop_NTPase"/>
</dbReference>
<accession>A0A2S9JJK3</accession>
<feature type="domain" description="ATPase AAA-type core" evidence="1">
    <location>
        <begin position="279"/>
        <end position="346"/>
    </location>
</feature>